<dbReference type="Pfam" id="PF01020">
    <property type="entry name" value="Ribosomal_L40e"/>
    <property type="match status" value="1"/>
</dbReference>
<comment type="similarity">
    <text evidence="4">Belongs to the ubiquitin family.</text>
</comment>
<evidence type="ECO:0000256" key="11">
    <source>
        <dbReference type="ARBA" id="ARBA00022980"/>
    </source>
</evidence>
<dbReference type="GO" id="GO:0006412">
    <property type="term" value="P:translation"/>
    <property type="evidence" value="ECO:0007669"/>
    <property type="project" value="InterPro"/>
</dbReference>
<dbReference type="GO" id="GO:0003735">
    <property type="term" value="F:structural constituent of ribosome"/>
    <property type="evidence" value="ECO:0007669"/>
    <property type="project" value="InterPro"/>
</dbReference>
<keyword evidence="13" id="KW-0687">Ribonucleoprotein</keyword>
<keyword evidence="12" id="KW-0539">Nucleus</keyword>
<organism evidence="19 20">
    <name type="scientific">Nyctereutes procyonoides</name>
    <name type="common">Raccoon dog</name>
    <name type="synonym">Canis procyonoides</name>
    <dbReference type="NCBI Taxonomy" id="34880"/>
    <lineage>
        <taxon>Eukaryota</taxon>
        <taxon>Metazoa</taxon>
        <taxon>Chordata</taxon>
        <taxon>Craniata</taxon>
        <taxon>Vertebrata</taxon>
        <taxon>Euteleostomi</taxon>
        <taxon>Mammalia</taxon>
        <taxon>Eutheria</taxon>
        <taxon>Laurasiatheria</taxon>
        <taxon>Carnivora</taxon>
        <taxon>Caniformia</taxon>
        <taxon>Canidae</taxon>
        <taxon>Nyctereutes</taxon>
    </lineage>
</organism>
<comment type="caution">
    <text evidence="19">The sequence shown here is derived from an EMBL/GenBank/DDBJ whole genome shotgun (WGS) entry which is preliminary data.</text>
</comment>
<comment type="similarity">
    <text evidence="3">In the N-terminal section; belongs to the ubiquitin family.</text>
</comment>
<evidence type="ECO:0000313" key="19">
    <source>
        <dbReference type="EMBL" id="CAD7682776.1"/>
    </source>
</evidence>
<dbReference type="GO" id="GO:0005737">
    <property type="term" value="C:cytoplasm"/>
    <property type="evidence" value="ECO:0007669"/>
    <property type="project" value="UniProtKB-SubCell"/>
</dbReference>
<dbReference type="GO" id="GO:1990904">
    <property type="term" value="C:ribonucleoprotein complex"/>
    <property type="evidence" value="ECO:0007669"/>
    <property type="project" value="UniProtKB-KW"/>
</dbReference>
<evidence type="ECO:0000256" key="7">
    <source>
        <dbReference type="ARBA" id="ARBA00022499"/>
    </source>
</evidence>
<reference evidence="19" key="1">
    <citation type="submission" date="2020-12" db="EMBL/GenBank/DDBJ databases">
        <authorList>
            <consortium name="Molecular Ecology Group"/>
        </authorList>
    </citation>
    <scope>NUCLEOTIDE SEQUENCE</scope>
    <source>
        <strain evidence="19">TBG_1078</strain>
    </source>
</reference>
<evidence type="ECO:0000256" key="14">
    <source>
        <dbReference type="ARBA" id="ARBA00029415"/>
    </source>
</evidence>
<sequence>MQIFVKTLMGKRITLKVEPYDIIKNVTAKIPDKEASHLTSSSVIFEGKQLEDGHTLSGYNSQTEPALHQLAQKYNCDKGICPKSYSCLHPGAVNCCQEKVRPHQQPVPHEGQVSPLCWRTLQGSLLPKHQDPVASIKLPFH</sequence>
<dbReference type="InterPro" id="IPR050158">
    <property type="entry name" value="Ubiquitin_ubiquitin-like"/>
</dbReference>
<evidence type="ECO:0000256" key="6">
    <source>
        <dbReference type="ARBA" id="ARBA00022490"/>
    </source>
</evidence>
<keyword evidence="11" id="KW-0689">Ribosomal protein</keyword>
<keyword evidence="7" id="KW-1017">Isopeptide bond</keyword>
<evidence type="ECO:0000256" key="1">
    <source>
        <dbReference type="ARBA" id="ARBA00004123"/>
    </source>
</evidence>
<proteinExistence type="inferred from homology"/>
<dbReference type="FunFam" id="3.10.20.90:FF:000469">
    <property type="entry name" value="Polyubiquitin-C"/>
    <property type="match status" value="1"/>
</dbReference>
<dbReference type="InterPro" id="IPR038587">
    <property type="entry name" value="Ribosomal_eL40_sf"/>
</dbReference>
<dbReference type="PANTHER" id="PTHR10666">
    <property type="entry name" value="UBIQUITIN"/>
    <property type="match status" value="1"/>
</dbReference>
<evidence type="ECO:0000256" key="9">
    <source>
        <dbReference type="ARBA" id="ARBA00022765"/>
    </source>
</evidence>
<dbReference type="SMART" id="SM00213">
    <property type="entry name" value="UBQ"/>
    <property type="match status" value="1"/>
</dbReference>
<dbReference type="SUPFAM" id="SSF57829">
    <property type="entry name" value="Zn-binding ribosomal proteins"/>
    <property type="match status" value="1"/>
</dbReference>
<keyword evidence="6" id="KW-0963">Cytoplasm</keyword>
<evidence type="ECO:0000256" key="17">
    <source>
        <dbReference type="ARBA" id="ARBA00035298"/>
    </source>
</evidence>
<evidence type="ECO:0000259" key="18">
    <source>
        <dbReference type="PROSITE" id="PS50053"/>
    </source>
</evidence>
<keyword evidence="8" id="KW-0677">Repeat</keyword>
<keyword evidence="9" id="KW-0013">ADP-ribosylation</keyword>
<comment type="similarity">
    <text evidence="5">In the C-terminal section; belongs to the eukaryotic ribosomal protein eL40 family.</text>
</comment>
<dbReference type="GO" id="GO:0005840">
    <property type="term" value="C:ribosome"/>
    <property type="evidence" value="ECO:0007669"/>
    <property type="project" value="UniProtKB-KW"/>
</dbReference>
<evidence type="ECO:0000256" key="8">
    <source>
        <dbReference type="ARBA" id="ARBA00022737"/>
    </source>
</evidence>
<dbReference type="GO" id="GO:0005634">
    <property type="term" value="C:nucleus"/>
    <property type="evidence" value="ECO:0007669"/>
    <property type="project" value="UniProtKB-SubCell"/>
</dbReference>
<evidence type="ECO:0000256" key="15">
    <source>
        <dbReference type="ARBA" id="ARBA00032326"/>
    </source>
</evidence>
<evidence type="ECO:0000256" key="16">
    <source>
        <dbReference type="ARBA" id="ARBA00035125"/>
    </source>
</evidence>
<evidence type="ECO:0000256" key="2">
    <source>
        <dbReference type="ARBA" id="ARBA00004496"/>
    </source>
</evidence>
<dbReference type="InterPro" id="IPR019956">
    <property type="entry name" value="Ubiquitin_dom"/>
</dbReference>
<dbReference type="SUPFAM" id="SSF54236">
    <property type="entry name" value="Ubiquitin-like"/>
    <property type="match status" value="1"/>
</dbReference>
<dbReference type="InterPro" id="IPR011332">
    <property type="entry name" value="Ribosomal_zn-bd"/>
</dbReference>
<dbReference type="PRINTS" id="PR00348">
    <property type="entry name" value="UBIQUITIN"/>
</dbReference>
<dbReference type="AlphaFoldDB" id="A0A811Z237"/>
<dbReference type="Proteomes" id="UP000645828">
    <property type="component" value="Unassembled WGS sequence"/>
</dbReference>
<comment type="function">
    <text evidence="14">Component of the 60S subunit of the ribosome. Ribosomal protein L40 is essential for translation of a subset of cellular transcripts, and especially for cap-dependent translation of vesicular stomatitis virus mRNAs.</text>
</comment>
<evidence type="ECO:0000256" key="5">
    <source>
        <dbReference type="ARBA" id="ARBA00010570"/>
    </source>
</evidence>
<evidence type="ECO:0000256" key="13">
    <source>
        <dbReference type="ARBA" id="ARBA00023274"/>
    </source>
</evidence>
<feature type="domain" description="Ubiquitin-like" evidence="18">
    <location>
        <begin position="1"/>
        <end position="68"/>
    </location>
</feature>
<dbReference type="PROSITE" id="PS50053">
    <property type="entry name" value="UBIQUITIN_2"/>
    <property type="match status" value="1"/>
</dbReference>
<dbReference type="InterPro" id="IPR029071">
    <property type="entry name" value="Ubiquitin-like_domsf"/>
</dbReference>
<evidence type="ECO:0000256" key="3">
    <source>
        <dbReference type="ARBA" id="ARBA00008373"/>
    </source>
</evidence>
<evidence type="ECO:0000256" key="4">
    <source>
        <dbReference type="ARBA" id="ARBA00008430"/>
    </source>
</evidence>
<dbReference type="EMBL" id="CAJHUB010000754">
    <property type="protein sequence ID" value="CAD7682776.1"/>
    <property type="molecule type" value="Genomic_DNA"/>
</dbReference>
<dbReference type="SMART" id="SM01377">
    <property type="entry name" value="Ribosomal_L40e"/>
    <property type="match status" value="1"/>
</dbReference>
<accession>A0A811Z237</accession>
<protein>
    <recommendedName>
        <fullName evidence="17">Ubiquitin-ribosomal protein eL40 fusion protein</fullName>
    </recommendedName>
    <alternativeName>
        <fullName evidence="15">Ubiquitin A-52 residue ribosomal protein fusion product 1</fullName>
    </alternativeName>
</protein>
<comment type="subcellular location">
    <subcellularLocation>
        <location evidence="2">Cytoplasm</location>
    </subcellularLocation>
    <subcellularLocation>
        <location evidence="1">Nucleus</location>
    </subcellularLocation>
</comment>
<dbReference type="Gene3D" id="4.10.1060.50">
    <property type="match status" value="1"/>
</dbReference>
<dbReference type="Gene3D" id="3.10.20.90">
    <property type="entry name" value="Phosphatidylinositol 3-kinase Catalytic Subunit, Chain A, domain 1"/>
    <property type="match status" value="1"/>
</dbReference>
<evidence type="ECO:0000313" key="20">
    <source>
        <dbReference type="Proteomes" id="UP000645828"/>
    </source>
</evidence>
<name>A0A811Z237_NYCPR</name>
<gene>
    <name evidence="19" type="ORF">NYPRO_LOCUS15568</name>
</gene>
<keyword evidence="20" id="KW-1185">Reference proteome</keyword>
<evidence type="ECO:0000256" key="10">
    <source>
        <dbReference type="ARBA" id="ARBA00022843"/>
    </source>
</evidence>
<dbReference type="InterPro" id="IPR001975">
    <property type="entry name" value="Ribosomal_eL40_dom"/>
</dbReference>
<keyword evidence="10" id="KW-0832">Ubl conjugation</keyword>
<evidence type="ECO:0000256" key="12">
    <source>
        <dbReference type="ARBA" id="ARBA00023242"/>
    </source>
</evidence>
<comment type="subunit">
    <text evidence="16">Part of the 60S ribosomal subunit. Interacts with UBQLN1 (via UBA domain).</text>
</comment>
<dbReference type="InterPro" id="IPR000626">
    <property type="entry name" value="Ubiquitin-like_dom"/>
</dbReference>